<gene>
    <name evidence="1" type="ORF">S03H2_35340</name>
</gene>
<dbReference type="AlphaFoldDB" id="X1H2L5"/>
<organism evidence="1">
    <name type="scientific">marine sediment metagenome</name>
    <dbReference type="NCBI Taxonomy" id="412755"/>
    <lineage>
        <taxon>unclassified sequences</taxon>
        <taxon>metagenomes</taxon>
        <taxon>ecological metagenomes</taxon>
    </lineage>
</organism>
<dbReference type="EMBL" id="BARU01021602">
    <property type="protein sequence ID" value="GAH48094.1"/>
    <property type="molecule type" value="Genomic_DNA"/>
</dbReference>
<protein>
    <recommendedName>
        <fullName evidence="2">C_GCAxxG_C_C family protein</fullName>
    </recommendedName>
</protein>
<accession>X1H2L5</accession>
<comment type="caution">
    <text evidence="1">The sequence shown here is derived from an EMBL/GenBank/DDBJ whole genome shotgun (WGS) entry which is preliminary data.</text>
</comment>
<proteinExistence type="predicted"/>
<dbReference type="InterPro" id="IPR010181">
    <property type="entry name" value="CGCAxxGCC_motif"/>
</dbReference>
<evidence type="ECO:0000313" key="1">
    <source>
        <dbReference type="EMBL" id="GAH48094.1"/>
    </source>
</evidence>
<reference evidence="1" key="1">
    <citation type="journal article" date="2014" name="Front. Microbiol.">
        <title>High frequency of phylogenetically diverse reductive dehalogenase-homologous genes in deep subseafloor sedimentary metagenomes.</title>
        <authorList>
            <person name="Kawai M."/>
            <person name="Futagami T."/>
            <person name="Toyoda A."/>
            <person name="Takaki Y."/>
            <person name="Nishi S."/>
            <person name="Hori S."/>
            <person name="Arai W."/>
            <person name="Tsubouchi T."/>
            <person name="Morono Y."/>
            <person name="Uchiyama I."/>
            <person name="Ito T."/>
            <person name="Fujiyama A."/>
            <person name="Inagaki F."/>
            <person name="Takami H."/>
        </authorList>
    </citation>
    <scope>NUCLEOTIDE SEQUENCE</scope>
    <source>
        <strain evidence="1">Expedition CK06-06</strain>
    </source>
</reference>
<evidence type="ECO:0008006" key="2">
    <source>
        <dbReference type="Google" id="ProtNLM"/>
    </source>
</evidence>
<dbReference type="NCBIfam" id="TIGR01909">
    <property type="entry name" value="C_GCAxxG_C_C"/>
    <property type="match status" value="1"/>
</dbReference>
<sequence length="144" mass="15555">MPRIEEALSSLKENFNCAQSIFGTYATHHGLDRDKALKISSGFGGGMALSGGTCGAVTGAFMVIGLKNGMGSNKDTEAKKKTYQVIKEFTNLFQEKIGSVVCMNILGCDISTPEGLDYFKQNELLGKKCFQCVKNAAEILEEIL</sequence>
<name>X1H2L5_9ZZZZ</name>
<dbReference type="Pfam" id="PF09719">
    <property type="entry name" value="C_GCAxxG_C_C"/>
    <property type="match status" value="1"/>
</dbReference>